<dbReference type="EMBL" id="GL433837">
    <property type="protein sequence ID" value="EFN58580.1"/>
    <property type="molecule type" value="Genomic_DNA"/>
</dbReference>
<dbReference type="GeneID" id="17357961"/>
<evidence type="ECO:0000313" key="2">
    <source>
        <dbReference type="EMBL" id="EFN58580.1"/>
    </source>
</evidence>
<proteinExistence type="predicted"/>
<dbReference type="InterPro" id="IPR009030">
    <property type="entry name" value="Growth_fac_rcpt_cys_sf"/>
</dbReference>
<protein>
    <recommendedName>
        <fullName evidence="4">TNFR-Cys domain-containing protein</fullName>
    </recommendedName>
</protein>
<dbReference type="Gene3D" id="2.10.220.10">
    <property type="entry name" value="Hormone Receptor, Insulin-like Growth Factor Receptor 1, Chain A, domain 2"/>
    <property type="match status" value="1"/>
</dbReference>
<evidence type="ECO:0000256" key="1">
    <source>
        <dbReference type="SAM" id="SignalP"/>
    </source>
</evidence>
<dbReference type="PROSITE" id="PS51257">
    <property type="entry name" value="PROKAR_LIPOPROTEIN"/>
    <property type="match status" value="1"/>
</dbReference>
<dbReference type="InParanoid" id="E1Z637"/>
<dbReference type="SUPFAM" id="SSF57184">
    <property type="entry name" value="Growth factor receptor domain"/>
    <property type="match status" value="2"/>
</dbReference>
<reference evidence="2 3" key="1">
    <citation type="journal article" date="2010" name="Plant Cell">
        <title>The Chlorella variabilis NC64A genome reveals adaptation to photosymbiosis, coevolution with viruses, and cryptic sex.</title>
        <authorList>
            <person name="Blanc G."/>
            <person name="Duncan G."/>
            <person name="Agarkova I."/>
            <person name="Borodovsky M."/>
            <person name="Gurnon J."/>
            <person name="Kuo A."/>
            <person name="Lindquist E."/>
            <person name="Lucas S."/>
            <person name="Pangilinan J."/>
            <person name="Polle J."/>
            <person name="Salamov A."/>
            <person name="Terry A."/>
            <person name="Yamada T."/>
            <person name="Dunigan D.D."/>
            <person name="Grigoriev I.V."/>
            <person name="Claverie J.M."/>
            <person name="Van Etten J.L."/>
        </authorList>
    </citation>
    <scope>NUCLEOTIDE SEQUENCE [LARGE SCALE GENOMIC DNA]</scope>
    <source>
        <strain evidence="2 3">NC64A</strain>
    </source>
</reference>
<keyword evidence="3" id="KW-1185">Reference proteome</keyword>
<dbReference type="AlphaFoldDB" id="E1Z637"/>
<feature type="signal peptide" evidence="1">
    <location>
        <begin position="1"/>
        <end position="24"/>
    </location>
</feature>
<accession>E1Z637</accession>
<feature type="chain" id="PRO_5003156157" description="TNFR-Cys domain-containing protein" evidence="1">
    <location>
        <begin position="25"/>
        <end position="246"/>
    </location>
</feature>
<organism evidence="3">
    <name type="scientific">Chlorella variabilis</name>
    <name type="common">Green alga</name>
    <dbReference type="NCBI Taxonomy" id="554065"/>
    <lineage>
        <taxon>Eukaryota</taxon>
        <taxon>Viridiplantae</taxon>
        <taxon>Chlorophyta</taxon>
        <taxon>core chlorophytes</taxon>
        <taxon>Trebouxiophyceae</taxon>
        <taxon>Chlorellales</taxon>
        <taxon>Chlorellaceae</taxon>
        <taxon>Chlorella clade</taxon>
        <taxon>Chlorella</taxon>
    </lineage>
</organism>
<dbReference type="eggNOG" id="ENOG502SWDG">
    <property type="taxonomic scope" value="Eukaryota"/>
</dbReference>
<evidence type="ECO:0000313" key="3">
    <source>
        <dbReference type="Proteomes" id="UP000008141"/>
    </source>
</evidence>
<gene>
    <name evidence="2" type="ORF">CHLNCDRAFT_56941</name>
</gene>
<evidence type="ECO:0008006" key="4">
    <source>
        <dbReference type="Google" id="ProtNLM"/>
    </source>
</evidence>
<dbReference type="KEGG" id="cvr:CHLNCDRAFT_56941"/>
<sequence>MHSSMMRLALAAAVLFLMAGGAAAACRQGKNGCVKCFKNKCGKCARGWLKHPKNVCLPCRRFGCKTCKWDKAAVCTSCAKDFWLKAGKCRSCPKGCSECYNKKGKAHCTACDRTYKLVGGKCVRRGIVATCPPLPVPVWRTDTVFGWDPVYGVNSAGACVKCTGGGNHREWCKACDGDAPGFCTLCEDGSTNKFPMWLAAGGACEFCSNRHGDACLRCEDDSADCLECDASKGYTLVDGDCEQMLP</sequence>
<dbReference type="OrthoDB" id="300641at2759"/>
<name>E1Z637_CHLVA</name>
<dbReference type="RefSeq" id="XP_005850682.1">
    <property type="nucleotide sequence ID" value="XM_005850620.1"/>
</dbReference>
<dbReference type="Proteomes" id="UP000008141">
    <property type="component" value="Unassembled WGS sequence"/>
</dbReference>
<keyword evidence="1" id="KW-0732">Signal</keyword>